<accession>A0ABT2ZTS3</accession>
<feature type="transmembrane region" description="Helical" evidence="1">
    <location>
        <begin position="155"/>
        <end position="179"/>
    </location>
</feature>
<evidence type="ECO:0000313" key="3">
    <source>
        <dbReference type="Proteomes" id="UP001652564"/>
    </source>
</evidence>
<keyword evidence="1" id="KW-1133">Transmembrane helix</keyword>
<feature type="transmembrane region" description="Helical" evidence="1">
    <location>
        <begin position="42"/>
        <end position="63"/>
    </location>
</feature>
<keyword evidence="1" id="KW-0812">Transmembrane</keyword>
<protein>
    <recommendedName>
        <fullName evidence="4">TVP38/TMEM64 family membrane protein</fullName>
    </recommendedName>
</protein>
<keyword evidence="1" id="KW-0472">Membrane</keyword>
<organism evidence="2 3">
    <name type="scientific">Albidovulum litorale</name>
    <dbReference type="NCBI Taxonomy" id="2984134"/>
    <lineage>
        <taxon>Bacteria</taxon>
        <taxon>Pseudomonadati</taxon>
        <taxon>Pseudomonadota</taxon>
        <taxon>Alphaproteobacteria</taxon>
        <taxon>Rhodobacterales</taxon>
        <taxon>Paracoccaceae</taxon>
        <taxon>Albidovulum</taxon>
    </lineage>
</organism>
<name>A0ABT2ZTS3_9RHOB</name>
<keyword evidence="3" id="KW-1185">Reference proteome</keyword>
<feature type="transmembrane region" description="Helical" evidence="1">
    <location>
        <begin position="83"/>
        <end position="104"/>
    </location>
</feature>
<gene>
    <name evidence="2" type="ORF">OEZ71_19110</name>
</gene>
<dbReference type="RefSeq" id="WP_263741688.1">
    <property type="nucleotide sequence ID" value="NZ_JAOWKZ010000005.1"/>
</dbReference>
<comment type="caution">
    <text evidence="2">The sequence shown here is derived from an EMBL/GenBank/DDBJ whole genome shotgun (WGS) entry which is preliminary data.</text>
</comment>
<feature type="transmembrane region" description="Helical" evidence="1">
    <location>
        <begin position="185"/>
        <end position="209"/>
    </location>
</feature>
<dbReference type="Proteomes" id="UP001652564">
    <property type="component" value="Unassembled WGS sequence"/>
</dbReference>
<evidence type="ECO:0008006" key="4">
    <source>
        <dbReference type="Google" id="ProtNLM"/>
    </source>
</evidence>
<evidence type="ECO:0000313" key="2">
    <source>
        <dbReference type="EMBL" id="MCV2874413.1"/>
    </source>
</evidence>
<dbReference type="EMBL" id="JAOWKZ010000005">
    <property type="protein sequence ID" value="MCV2874413.1"/>
    <property type="molecule type" value="Genomic_DNA"/>
</dbReference>
<reference evidence="2 3" key="1">
    <citation type="submission" date="2022-10" db="EMBL/GenBank/DDBJ databases">
        <title>Defluviimonas sp. nov., isolated from ocean surface sediments.</title>
        <authorList>
            <person name="He W."/>
            <person name="Wang L."/>
            <person name="Zhang D.-F."/>
        </authorList>
    </citation>
    <scope>NUCLEOTIDE SEQUENCE [LARGE SCALE GENOMIC DNA]</scope>
    <source>
        <strain evidence="2 3">WL0050</strain>
    </source>
</reference>
<feature type="transmembrane region" description="Helical" evidence="1">
    <location>
        <begin position="12"/>
        <end position="30"/>
    </location>
</feature>
<proteinExistence type="predicted"/>
<sequence>MNDRFARIVVRLALLALLVFLAHWLIGWTMTEGAALKANPMAGIGFLAALLLAYALLIAIPFVPGVELGLTLLMVEGAVIAPFIWAATLLGLTLAFAAGAYLPYPVLRRALEDLKLARAAALVATLEPLDREERLAALRDRLPHFLSPLVRSQRYVLLALLINLPGNSVLGGGGGILLLAGMSRLFSPLATFATVALAVAPVPVVVYLLGETLPLPGF</sequence>
<evidence type="ECO:0000256" key="1">
    <source>
        <dbReference type="SAM" id="Phobius"/>
    </source>
</evidence>